<feature type="transmembrane region" description="Helical" evidence="9">
    <location>
        <begin position="65"/>
        <end position="87"/>
    </location>
</feature>
<evidence type="ECO:0000256" key="3">
    <source>
        <dbReference type="ARBA" id="ARBA00022475"/>
    </source>
</evidence>
<name>A0A1U7NLH9_9FIRM</name>
<comment type="caution">
    <text evidence="11">The sequence shown here is derived from an EMBL/GenBank/DDBJ whole genome shotgun (WGS) entry which is preliminary data.</text>
</comment>
<keyword evidence="3 8" id="KW-1003">Cell membrane</keyword>
<dbReference type="NCBIfam" id="TIGR00410">
    <property type="entry name" value="lacE"/>
    <property type="match status" value="1"/>
</dbReference>
<evidence type="ECO:0000259" key="10">
    <source>
        <dbReference type="PROSITE" id="PS51105"/>
    </source>
</evidence>
<feature type="transmembrane region" description="Helical" evidence="9">
    <location>
        <begin position="175"/>
        <end position="195"/>
    </location>
</feature>
<sequence length="429" mass="46589">MSEFINDKVIPPVMSFINTKPMQALKDGLLYSMPLMIVGSVFLLLQQFPIAAVGEFLTSVGLYDIFTTTYANTFNIMSLIAAMGIAYTYAKNEGFEGMPAAVISLSVWLMSQPQSVMFNEEAVGGVVDRTWLAGQGMVGALVFGVIVGMIYCWFLKKDITIKMPAGVPQGVANAFTALIPAAAIIVGWTAIIYIVDITMHTTVMQWVYAMIQAPLQGLTDNLGGVIAHQFLVTFLWWFGIHGATIVGGVMGGILTANVSDNQAILDSGRELTVANGGHIFTSQLIDQFCTVTGSGLTLGLVVYLCFFAKSEQLRSIGKLGIGPGLFNINEPILFGTPIVLNPMLAVPFILTPVLSGALTYLLIQWGILPMFTGVVVPWTTPPIISGLLVNGWKTMVWQAIVIVGSFFIYFPFIKMYDNQLYKEEQEAAE</sequence>
<dbReference type="Pfam" id="PF02378">
    <property type="entry name" value="PTS_EIIC"/>
    <property type="match status" value="1"/>
</dbReference>
<dbReference type="OrthoDB" id="1550290at2"/>
<reference evidence="11 12" key="1">
    <citation type="submission" date="2016-11" db="EMBL/GenBank/DDBJ databases">
        <title>Description of two novel members of the family Erysipelotrichaceae: Ileibacterium lipovorans gen. nov., sp. nov. and Dubosiella newyorkensis, gen. nov., sp. nov.</title>
        <authorList>
            <person name="Cox L.M."/>
            <person name="Sohn J."/>
            <person name="Tyrrell K.L."/>
            <person name="Citron D.M."/>
            <person name="Lawson P.A."/>
            <person name="Patel N.B."/>
            <person name="Iizumi T."/>
            <person name="Perez-Perez G.I."/>
            <person name="Goldstein E.J."/>
            <person name="Blaser M.J."/>
        </authorList>
    </citation>
    <scope>NUCLEOTIDE SEQUENCE [LARGE SCALE GENOMIC DNA]</scope>
    <source>
        <strain evidence="11 12">NYU-BL-A4</strain>
    </source>
</reference>
<dbReference type="InterPro" id="IPR051088">
    <property type="entry name" value="PTS_Sugar-EIIC/EIIB"/>
</dbReference>
<evidence type="ECO:0000313" key="11">
    <source>
        <dbReference type="EMBL" id="OLU45584.1"/>
    </source>
</evidence>
<accession>A0A1U7NLH9</accession>
<feature type="transmembrane region" description="Helical" evidence="9">
    <location>
        <begin position="234"/>
        <end position="256"/>
    </location>
</feature>
<dbReference type="PANTHER" id="PTHR33989:SF4">
    <property type="entry name" value="PTS SYSTEM N,N'-DIACETYLCHITOBIOSE-SPECIFIC EIIC COMPONENT"/>
    <property type="match status" value="1"/>
</dbReference>
<dbReference type="InterPro" id="IPR004796">
    <property type="entry name" value="PTS_IIC_cello"/>
</dbReference>
<organism evidence="11 12">
    <name type="scientific">Dubosiella newyorkensis</name>
    <dbReference type="NCBI Taxonomy" id="1862672"/>
    <lineage>
        <taxon>Bacteria</taxon>
        <taxon>Bacillati</taxon>
        <taxon>Bacillota</taxon>
        <taxon>Erysipelotrichia</taxon>
        <taxon>Erysipelotrichales</taxon>
        <taxon>Erysipelotrichaceae</taxon>
        <taxon>Dubosiella</taxon>
    </lineage>
</organism>
<feature type="transmembrane region" description="Helical" evidence="9">
    <location>
        <begin position="28"/>
        <end position="45"/>
    </location>
</feature>
<dbReference type="GO" id="GO:0008982">
    <property type="term" value="F:protein-N(PI)-phosphohistidine-sugar phosphotransferase activity"/>
    <property type="evidence" value="ECO:0007669"/>
    <property type="project" value="UniProtKB-UniRule"/>
</dbReference>
<dbReference type="InterPro" id="IPR003352">
    <property type="entry name" value="PTS_EIIC"/>
</dbReference>
<proteinExistence type="predicted"/>
<keyword evidence="12" id="KW-1185">Reference proteome</keyword>
<evidence type="ECO:0000256" key="1">
    <source>
        <dbReference type="ARBA" id="ARBA00004651"/>
    </source>
</evidence>
<evidence type="ECO:0000313" key="12">
    <source>
        <dbReference type="Proteomes" id="UP000186705"/>
    </source>
</evidence>
<dbReference type="EMBL" id="MPKA01000083">
    <property type="protein sequence ID" value="OLU45584.1"/>
    <property type="molecule type" value="Genomic_DNA"/>
</dbReference>
<dbReference type="InterPro" id="IPR004501">
    <property type="entry name" value="PTS_EIIC_3"/>
</dbReference>
<keyword evidence="2 8" id="KW-0813">Transport</keyword>
<dbReference type="GO" id="GO:0005886">
    <property type="term" value="C:plasma membrane"/>
    <property type="evidence" value="ECO:0007669"/>
    <property type="project" value="UniProtKB-SubCell"/>
</dbReference>
<evidence type="ECO:0000256" key="9">
    <source>
        <dbReference type="SAM" id="Phobius"/>
    </source>
</evidence>
<keyword evidence="7 8" id="KW-0472">Membrane</keyword>
<feature type="transmembrane region" description="Helical" evidence="9">
    <location>
        <begin position="395"/>
        <end position="413"/>
    </location>
</feature>
<gene>
    <name evidence="11" type="ORF">BO225_08030</name>
</gene>
<comment type="function">
    <text evidence="8">The phosphoenolpyruvate-dependent sugar phosphotransferase system (PTS), a major carbohydrate active -transport system, catalyzes the phosphorylation of incoming sugar substrates concomitant with their translocation across the cell membrane.</text>
</comment>
<dbReference type="PROSITE" id="PS51105">
    <property type="entry name" value="PTS_EIIC_TYPE_3"/>
    <property type="match status" value="1"/>
</dbReference>
<evidence type="ECO:0000256" key="2">
    <source>
        <dbReference type="ARBA" id="ARBA00022448"/>
    </source>
</evidence>
<dbReference type="AlphaFoldDB" id="A0A1U7NLH9"/>
<feature type="transmembrane region" description="Helical" evidence="9">
    <location>
        <begin position="344"/>
        <end position="363"/>
    </location>
</feature>
<comment type="subcellular location">
    <subcellularLocation>
        <location evidence="1">Cell membrane</location>
        <topology evidence="1">Multi-pass membrane protein</topology>
    </subcellularLocation>
</comment>
<evidence type="ECO:0000256" key="5">
    <source>
        <dbReference type="ARBA" id="ARBA00022692"/>
    </source>
</evidence>
<evidence type="ECO:0000256" key="8">
    <source>
        <dbReference type="PIRNR" id="PIRNR006351"/>
    </source>
</evidence>
<feature type="transmembrane region" description="Helical" evidence="9">
    <location>
        <begin position="131"/>
        <end position="154"/>
    </location>
</feature>
<dbReference type="Proteomes" id="UP000186705">
    <property type="component" value="Unassembled WGS sequence"/>
</dbReference>
<keyword evidence="5 9" id="KW-0812">Transmembrane</keyword>
<dbReference type="GO" id="GO:1901264">
    <property type="term" value="P:carbohydrate derivative transport"/>
    <property type="evidence" value="ECO:0007669"/>
    <property type="project" value="TreeGrafter"/>
</dbReference>
<dbReference type="RefSeq" id="WP_076341748.1">
    <property type="nucleotide sequence ID" value="NZ_CAPQIB010000036.1"/>
</dbReference>
<dbReference type="GeneID" id="78275886"/>
<evidence type="ECO:0000256" key="6">
    <source>
        <dbReference type="ARBA" id="ARBA00022989"/>
    </source>
</evidence>
<dbReference type="STRING" id="1862672.BO225_08030"/>
<feature type="transmembrane region" description="Helical" evidence="9">
    <location>
        <begin position="94"/>
        <end position="111"/>
    </location>
</feature>
<dbReference type="PIRSF" id="PIRSF006351">
    <property type="entry name" value="PTS_EIIC-Cellobiose"/>
    <property type="match status" value="1"/>
</dbReference>
<keyword evidence="4 8" id="KW-0762">Sugar transport</keyword>
<evidence type="ECO:0000256" key="4">
    <source>
        <dbReference type="ARBA" id="ARBA00022597"/>
    </source>
</evidence>
<dbReference type="PANTHER" id="PTHR33989">
    <property type="match status" value="1"/>
</dbReference>
<evidence type="ECO:0000256" key="7">
    <source>
        <dbReference type="ARBA" id="ARBA00023136"/>
    </source>
</evidence>
<dbReference type="GO" id="GO:0009401">
    <property type="term" value="P:phosphoenolpyruvate-dependent sugar phosphotransferase system"/>
    <property type="evidence" value="ECO:0007669"/>
    <property type="project" value="InterPro"/>
</dbReference>
<keyword evidence="6 9" id="KW-1133">Transmembrane helix</keyword>
<protein>
    <recommendedName>
        <fullName evidence="8">Permease IIC component</fullName>
    </recommendedName>
</protein>
<feature type="transmembrane region" description="Helical" evidence="9">
    <location>
        <begin position="288"/>
        <end position="309"/>
    </location>
</feature>
<feature type="domain" description="PTS EIIC type-3" evidence="10">
    <location>
        <begin position="5"/>
        <end position="412"/>
    </location>
</feature>